<feature type="region of interest" description="Disordered" evidence="4">
    <location>
        <begin position="20"/>
        <end position="40"/>
    </location>
</feature>
<organism evidence="5 6">
    <name type="scientific">Achromobacter aloeverae</name>
    <dbReference type="NCBI Taxonomy" id="1750518"/>
    <lineage>
        <taxon>Bacteria</taxon>
        <taxon>Pseudomonadati</taxon>
        <taxon>Pseudomonadota</taxon>
        <taxon>Betaproteobacteria</taxon>
        <taxon>Burkholderiales</taxon>
        <taxon>Alcaligenaceae</taxon>
        <taxon>Achromobacter</taxon>
    </lineage>
</organism>
<dbReference type="Gene3D" id="3.10.20.30">
    <property type="match status" value="1"/>
</dbReference>
<dbReference type="OrthoDB" id="9801945at2"/>
<reference evidence="5 6" key="1">
    <citation type="journal article" date="2017" name="Int. J. Syst. Evol. Microbiol.">
        <title>Achromobacter aloeverae sp. nov., isolated from the root of Aloe vera (L.) Burm.f.</title>
        <authorList>
            <person name="Kuncharoen N."/>
            <person name="Muramatsu Y."/>
            <person name="Shibata C."/>
            <person name="Kamakura Y."/>
            <person name="Nakagawa Y."/>
            <person name="Tanasupawat S."/>
        </authorList>
    </citation>
    <scope>NUCLEOTIDE SEQUENCE [LARGE SCALE GENOMIC DNA]</scope>
    <source>
        <strain evidence="5 6">AVA-1</strain>
    </source>
</reference>
<evidence type="ECO:0000256" key="4">
    <source>
        <dbReference type="SAM" id="MobiDB-lite"/>
    </source>
</evidence>
<evidence type="ECO:0000256" key="1">
    <source>
        <dbReference type="ARBA" id="ARBA00022741"/>
    </source>
</evidence>
<dbReference type="InterPro" id="IPR016155">
    <property type="entry name" value="Mopterin_synth/thiamin_S_b"/>
</dbReference>
<gene>
    <name evidence="5" type="ORF">C7R54_23650</name>
</gene>
<dbReference type="GO" id="GO:0006777">
    <property type="term" value="P:Mo-molybdopterin cofactor biosynthetic process"/>
    <property type="evidence" value="ECO:0007669"/>
    <property type="project" value="InterPro"/>
</dbReference>
<comment type="caution">
    <text evidence="5">The sequence shown here is derived from an EMBL/GenBank/DDBJ whole genome shotgun (WGS) entry which is preliminary data.</text>
</comment>
<accession>A0A4Q1HE03</accession>
<protein>
    <recommendedName>
        <fullName evidence="3">Molybdopterin synthase sulfur carrier subunit</fullName>
    </recommendedName>
</protein>
<sequence length="122" mass="12593">MAGGFLPAWARRCAVNGAINTTTDPGSSTTTGPGSSPPSPGAIHLLYFARVAEITGRRAETYPLPEGGPLTGSDLLLQLGRRYPELAGASRLRLAVNQTHAKPGVLIRAGDEVAVFEPVTGG</sequence>
<feature type="compositionally biased region" description="Low complexity" evidence="4">
    <location>
        <begin position="21"/>
        <end position="34"/>
    </location>
</feature>
<keyword evidence="1" id="KW-0547">Nucleotide-binding</keyword>
<evidence type="ECO:0000313" key="5">
    <source>
        <dbReference type="EMBL" id="RXN84391.1"/>
    </source>
</evidence>
<evidence type="ECO:0000256" key="3">
    <source>
        <dbReference type="ARBA" id="ARBA00024247"/>
    </source>
</evidence>
<dbReference type="Proteomes" id="UP000290849">
    <property type="component" value="Unassembled WGS sequence"/>
</dbReference>
<comment type="similarity">
    <text evidence="2">Belongs to the MoaD family.</text>
</comment>
<dbReference type="InterPro" id="IPR012675">
    <property type="entry name" value="Beta-grasp_dom_sf"/>
</dbReference>
<evidence type="ECO:0000256" key="2">
    <source>
        <dbReference type="ARBA" id="ARBA00024200"/>
    </source>
</evidence>
<dbReference type="PANTHER" id="PTHR33359">
    <property type="entry name" value="MOLYBDOPTERIN SYNTHASE SULFUR CARRIER SUBUNIT"/>
    <property type="match status" value="1"/>
</dbReference>
<dbReference type="EMBL" id="PYAL01000008">
    <property type="protein sequence ID" value="RXN84391.1"/>
    <property type="molecule type" value="Genomic_DNA"/>
</dbReference>
<dbReference type="GO" id="GO:1990133">
    <property type="term" value="C:molybdopterin adenylyltransferase complex"/>
    <property type="evidence" value="ECO:0007669"/>
    <property type="project" value="TreeGrafter"/>
</dbReference>
<name>A0A4Q1HE03_9BURK</name>
<dbReference type="SUPFAM" id="SSF54285">
    <property type="entry name" value="MoaD/ThiS"/>
    <property type="match status" value="1"/>
</dbReference>
<dbReference type="CDD" id="cd00754">
    <property type="entry name" value="Ubl_MoaD"/>
    <property type="match status" value="1"/>
</dbReference>
<dbReference type="Pfam" id="PF02597">
    <property type="entry name" value="ThiS"/>
    <property type="match status" value="1"/>
</dbReference>
<keyword evidence="6" id="KW-1185">Reference proteome</keyword>
<dbReference type="InterPro" id="IPR044672">
    <property type="entry name" value="MOCS2A"/>
</dbReference>
<evidence type="ECO:0000313" key="6">
    <source>
        <dbReference type="Proteomes" id="UP000290849"/>
    </source>
</evidence>
<proteinExistence type="inferred from homology"/>
<dbReference type="GO" id="GO:0000166">
    <property type="term" value="F:nucleotide binding"/>
    <property type="evidence" value="ECO:0007669"/>
    <property type="project" value="UniProtKB-KW"/>
</dbReference>
<dbReference type="PANTHER" id="PTHR33359:SF1">
    <property type="entry name" value="MOLYBDOPTERIN SYNTHASE SULFUR CARRIER SUBUNIT"/>
    <property type="match status" value="1"/>
</dbReference>
<dbReference type="InterPro" id="IPR003749">
    <property type="entry name" value="ThiS/MoaD-like"/>
</dbReference>
<dbReference type="AlphaFoldDB" id="A0A4Q1HE03"/>